<dbReference type="Gene3D" id="3.40.50.300">
    <property type="entry name" value="P-loop containing nucleotide triphosphate hydrolases"/>
    <property type="match status" value="1"/>
</dbReference>
<evidence type="ECO:0000256" key="4">
    <source>
        <dbReference type="ARBA" id="ARBA00022741"/>
    </source>
</evidence>
<dbReference type="InterPro" id="IPR034904">
    <property type="entry name" value="FSCA_dom_sf"/>
</dbReference>
<dbReference type="Pfam" id="PF01883">
    <property type="entry name" value="FeS_assembly_P"/>
    <property type="match status" value="1"/>
</dbReference>
<keyword evidence="5 8" id="KW-0067">ATP-binding</keyword>
<keyword evidence="4 8" id="KW-0547">Nucleotide-binding</keyword>
<dbReference type="SUPFAM" id="SSF52540">
    <property type="entry name" value="P-loop containing nucleoside triphosphate hydrolases"/>
    <property type="match status" value="1"/>
</dbReference>
<dbReference type="InterPro" id="IPR002744">
    <property type="entry name" value="MIP18-like"/>
</dbReference>
<evidence type="ECO:0000256" key="2">
    <source>
        <dbReference type="ARBA" id="ARBA00008205"/>
    </source>
</evidence>
<proteinExistence type="inferred from homology"/>
<evidence type="ECO:0000256" key="7">
    <source>
        <dbReference type="ARBA" id="ARBA00023014"/>
    </source>
</evidence>
<comment type="similarity">
    <text evidence="2">In the C-terminal section; belongs to the Mrp/NBP35 ATP-binding proteins family.</text>
</comment>
<dbReference type="InterPro" id="IPR000808">
    <property type="entry name" value="Mrp-like_CS"/>
</dbReference>
<evidence type="ECO:0000256" key="3">
    <source>
        <dbReference type="ARBA" id="ARBA00022723"/>
    </source>
</evidence>
<keyword evidence="6 8" id="KW-0408">Iron</keyword>
<keyword evidence="8" id="KW-0378">Hydrolase</keyword>
<dbReference type="InterPro" id="IPR019591">
    <property type="entry name" value="Mrp/NBP35_ATP-bd"/>
</dbReference>
<name>A0ABV9PWQ4_9BACL</name>
<keyword evidence="11" id="KW-1185">Reference proteome</keyword>
<evidence type="ECO:0000313" key="10">
    <source>
        <dbReference type="EMBL" id="MFC4765914.1"/>
    </source>
</evidence>
<dbReference type="Proteomes" id="UP001596002">
    <property type="component" value="Unassembled WGS sequence"/>
</dbReference>
<feature type="binding site" evidence="8">
    <location>
        <begin position="126"/>
        <end position="133"/>
    </location>
    <ligand>
        <name>ATP</name>
        <dbReference type="ChEBI" id="CHEBI:30616"/>
    </ligand>
</feature>
<evidence type="ECO:0000256" key="6">
    <source>
        <dbReference type="ARBA" id="ARBA00023004"/>
    </source>
</evidence>
<reference evidence="11" key="1">
    <citation type="journal article" date="2019" name="Int. J. Syst. Evol. Microbiol.">
        <title>The Global Catalogue of Microorganisms (GCM) 10K type strain sequencing project: providing services to taxonomists for standard genome sequencing and annotation.</title>
        <authorList>
            <consortium name="The Broad Institute Genomics Platform"/>
            <consortium name="The Broad Institute Genome Sequencing Center for Infectious Disease"/>
            <person name="Wu L."/>
            <person name="Ma J."/>
        </authorList>
    </citation>
    <scope>NUCLEOTIDE SEQUENCE [LARGE SCALE GENOMIC DNA]</scope>
    <source>
        <strain evidence="11">WYCCWR 12678</strain>
    </source>
</reference>
<accession>A0ABV9PWQ4</accession>
<dbReference type="Pfam" id="PF10609">
    <property type="entry name" value="ParA"/>
    <property type="match status" value="1"/>
</dbReference>
<dbReference type="RefSeq" id="WP_380023507.1">
    <property type="nucleotide sequence ID" value="NZ_JBHSHC010000006.1"/>
</dbReference>
<evidence type="ECO:0000256" key="1">
    <source>
        <dbReference type="ARBA" id="ARBA00007352"/>
    </source>
</evidence>
<dbReference type="CDD" id="cd02037">
    <property type="entry name" value="Mrp_NBP35"/>
    <property type="match status" value="1"/>
</dbReference>
<keyword evidence="7 8" id="KW-0411">Iron-sulfur</keyword>
<organism evidence="10 11">
    <name type="scientific">Effusibacillus consociatus</name>
    <dbReference type="NCBI Taxonomy" id="1117041"/>
    <lineage>
        <taxon>Bacteria</taxon>
        <taxon>Bacillati</taxon>
        <taxon>Bacillota</taxon>
        <taxon>Bacilli</taxon>
        <taxon>Bacillales</taxon>
        <taxon>Alicyclobacillaceae</taxon>
        <taxon>Effusibacillus</taxon>
    </lineage>
</organism>
<gene>
    <name evidence="10" type="ORF">ACFO8Q_00640</name>
</gene>
<evidence type="ECO:0000256" key="5">
    <source>
        <dbReference type="ARBA" id="ARBA00022840"/>
    </source>
</evidence>
<feature type="domain" description="MIP18 family-like" evidence="9">
    <location>
        <begin position="4"/>
        <end position="69"/>
    </location>
</feature>
<keyword evidence="3 8" id="KW-0479">Metal-binding</keyword>
<dbReference type="InterPro" id="IPR033756">
    <property type="entry name" value="YlxH/NBP35"/>
</dbReference>
<comment type="subunit">
    <text evidence="8">Homodimer.</text>
</comment>
<evidence type="ECO:0000256" key="8">
    <source>
        <dbReference type="HAMAP-Rule" id="MF_02040"/>
    </source>
</evidence>
<sequence length="359" mass="38670">MITEQAVLEALRKVEDPEVHRSIVELEMVKRIDIKGDHVTVEVLLTVAGCPLRNKIDQDVRAALASIPGIGSYDVVLGTMTEEERSRFAAKVRAGQANPLQIAGQPEVPPLLRPDTNTVFIAVASGKGGVGKSTATANLAVALSRLGYRVGVIDADIYGFSLPNIFNLGDRKPTLVENMLMPVQQDGVKIMSMGFFVQENAPVVWRGPMLGKMLRNFFAEAFWGELDVMLLDLPPGTGDVALDVHTLLPKSKEIIVTTPQSNATEVAARAGTMALRTNHEILGVIENMSYFEANGERHYIFGKGGGEKLARELRTDLLGQIPLAVATASGSGIFPSGSEQALIFESVAKAVAKKADLRK</sequence>
<dbReference type="GO" id="GO:0005524">
    <property type="term" value="F:ATP binding"/>
    <property type="evidence" value="ECO:0007669"/>
    <property type="project" value="UniProtKB-KW"/>
</dbReference>
<dbReference type="EMBL" id="JBHSHC010000006">
    <property type="protein sequence ID" value="MFC4765914.1"/>
    <property type="molecule type" value="Genomic_DNA"/>
</dbReference>
<dbReference type="SUPFAM" id="SSF117916">
    <property type="entry name" value="Fe-S cluster assembly (FSCA) domain-like"/>
    <property type="match status" value="1"/>
</dbReference>
<protein>
    <recommendedName>
        <fullName evidence="8">Iron-sulfur cluster carrier protein</fullName>
    </recommendedName>
</protein>
<dbReference type="InterPro" id="IPR027417">
    <property type="entry name" value="P-loop_NTPase"/>
</dbReference>
<evidence type="ECO:0000313" key="11">
    <source>
        <dbReference type="Proteomes" id="UP001596002"/>
    </source>
</evidence>
<dbReference type="PANTHER" id="PTHR42961:SF2">
    <property type="entry name" value="IRON-SULFUR PROTEIN NUBPL"/>
    <property type="match status" value="1"/>
</dbReference>
<comment type="function">
    <text evidence="8">Binds and transfers iron-sulfur (Fe-S) clusters to target apoproteins. Can hydrolyze ATP.</text>
</comment>
<dbReference type="Gene3D" id="3.30.300.130">
    <property type="entry name" value="Fe-S cluster assembly (FSCA)"/>
    <property type="match status" value="1"/>
</dbReference>
<comment type="caution">
    <text evidence="10">The sequence shown here is derived from an EMBL/GenBank/DDBJ whole genome shotgun (WGS) entry which is preliminary data.</text>
</comment>
<evidence type="ECO:0000259" key="9">
    <source>
        <dbReference type="Pfam" id="PF01883"/>
    </source>
</evidence>
<dbReference type="HAMAP" id="MF_02040">
    <property type="entry name" value="Mrp_NBP35"/>
    <property type="match status" value="1"/>
</dbReference>
<dbReference type="PROSITE" id="PS01215">
    <property type="entry name" value="MRP"/>
    <property type="match status" value="1"/>
</dbReference>
<comment type="similarity">
    <text evidence="1">In the N-terminal section; belongs to the MIP18 family.</text>
</comment>
<dbReference type="PANTHER" id="PTHR42961">
    <property type="entry name" value="IRON-SULFUR PROTEIN NUBPL"/>
    <property type="match status" value="1"/>
</dbReference>
<comment type="similarity">
    <text evidence="8">Belongs to the Mrp/NBP35 ATP-binding proteins family.</text>
</comment>
<dbReference type="InterPro" id="IPR044304">
    <property type="entry name" value="NUBPL-like"/>
</dbReference>